<evidence type="ECO:0000256" key="5">
    <source>
        <dbReference type="ARBA" id="ARBA00023065"/>
    </source>
</evidence>
<feature type="compositionally biased region" description="Polar residues" evidence="8">
    <location>
        <begin position="18"/>
        <end position="29"/>
    </location>
</feature>
<dbReference type="AlphaFoldDB" id="A0ABD3Q7N9"/>
<feature type="domain" description="EF-hand" evidence="10">
    <location>
        <begin position="427"/>
        <end position="462"/>
    </location>
</feature>
<feature type="transmembrane region" description="Helical" evidence="9">
    <location>
        <begin position="182"/>
        <end position="207"/>
    </location>
</feature>
<dbReference type="InterPro" id="IPR002048">
    <property type="entry name" value="EF_hand_dom"/>
</dbReference>
<feature type="transmembrane region" description="Helical" evidence="9">
    <location>
        <begin position="298"/>
        <end position="318"/>
    </location>
</feature>
<dbReference type="Pfam" id="PF07885">
    <property type="entry name" value="Ion_trans_2"/>
    <property type="match status" value="2"/>
</dbReference>
<keyword evidence="12" id="KW-1185">Reference proteome</keyword>
<reference evidence="11 12" key="1">
    <citation type="submission" date="2024-10" db="EMBL/GenBank/DDBJ databases">
        <title>Updated reference genomes for cyclostephanoid diatoms.</title>
        <authorList>
            <person name="Roberts W.R."/>
            <person name="Alverson A.J."/>
        </authorList>
    </citation>
    <scope>NUCLEOTIDE SEQUENCE [LARGE SCALE GENOMIC DNA]</scope>
    <source>
        <strain evidence="11 12">AJA276-08</strain>
    </source>
</reference>
<evidence type="ECO:0000259" key="10">
    <source>
        <dbReference type="PROSITE" id="PS50222"/>
    </source>
</evidence>
<comment type="subcellular location">
    <subcellularLocation>
        <location evidence="1">Membrane</location>
        <topology evidence="1">Multi-pass membrane protein</topology>
    </subcellularLocation>
</comment>
<dbReference type="InterPro" id="IPR003280">
    <property type="entry name" value="2pore_dom_K_chnl"/>
</dbReference>
<dbReference type="GO" id="GO:0016020">
    <property type="term" value="C:membrane"/>
    <property type="evidence" value="ECO:0007669"/>
    <property type="project" value="UniProtKB-SubCell"/>
</dbReference>
<comment type="caution">
    <text evidence="11">The sequence shown here is derived from an EMBL/GenBank/DDBJ whole genome shotgun (WGS) entry which is preliminary data.</text>
</comment>
<keyword evidence="2" id="KW-0813">Transport</keyword>
<keyword evidence="5" id="KW-0406">Ion transport</keyword>
<dbReference type="GO" id="GO:0034220">
    <property type="term" value="P:monoatomic ion transmembrane transport"/>
    <property type="evidence" value="ECO:0007669"/>
    <property type="project" value="UniProtKB-KW"/>
</dbReference>
<evidence type="ECO:0000256" key="1">
    <source>
        <dbReference type="ARBA" id="ARBA00004141"/>
    </source>
</evidence>
<dbReference type="InterPro" id="IPR011992">
    <property type="entry name" value="EF-hand-dom_pair"/>
</dbReference>
<name>A0ABD3Q7N9_9STRA</name>
<evidence type="ECO:0000313" key="12">
    <source>
        <dbReference type="Proteomes" id="UP001530315"/>
    </source>
</evidence>
<dbReference type="PANTHER" id="PTHR11003">
    <property type="entry name" value="POTASSIUM CHANNEL, SUBFAMILY K"/>
    <property type="match status" value="1"/>
</dbReference>
<evidence type="ECO:0000256" key="2">
    <source>
        <dbReference type="ARBA" id="ARBA00022448"/>
    </source>
</evidence>
<dbReference type="SUPFAM" id="SSF47473">
    <property type="entry name" value="EF-hand"/>
    <property type="match status" value="1"/>
</dbReference>
<dbReference type="Proteomes" id="UP001530315">
    <property type="component" value="Unassembled WGS sequence"/>
</dbReference>
<dbReference type="Gene3D" id="1.10.238.10">
    <property type="entry name" value="EF-hand"/>
    <property type="match status" value="1"/>
</dbReference>
<accession>A0ABD3Q7N9</accession>
<evidence type="ECO:0000256" key="4">
    <source>
        <dbReference type="ARBA" id="ARBA00022989"/>
    </source>
</evidence>
<keyword evidence="7" id="KW-0407">Ion channel</keyword>
<proteinExistence type="predicted"/>
<evidence type="ECO:0000256" key="6">
    <source>
        <dbReference type="ARBA" id="ARBA00023136"/>
    </source>
</evidence>
<feature type="region of interest" description="Disordered" evidence="8">
    <location>
        <begin position="1"/>
        <end position="34"/>
    </location>
</feature>
<sequence>MSGKQVTAEGGADRNPNHALSSEHSTSSWPLPRRDDSRSPWYWSVLFHKNLNDGDQRVTAKTAKRGTEYGSISAPPTKTGLPRKWSLIQESVYSPDFILSHSSMDGENREKSVNWSDLAKVSYELRLYECCLIFVALLSVGVLAYSFLFESWTIIDSLYFTIVMLTTTGYGDITPSTPGGKLFASLFALAGIALLGLTLGVFGSRLVEAEVAYSREMTSKSSSALERAFGKRSRRKRSETEKIQYHAELVQQHSESTSSFLTDTDSECSSVRDEETHGGHRRLSIHEWSKEPSWHSKILSHLPGFAPLLLGGLFMAIMEHWKWYDTIYYCVVTATTIGFGDLTPKSEYSKAFAIVFIPIAVASVGYILGNVASYIVEKRRFEFTKRLLSADMTMADIKALDENHEGGVCEFEYIKFMLVAMKKIDGELFDELRNRFHELDQTGDGKITKKDLMIMAKRKMKKVKNKLLLEEYKASRFTDSCFTRMMFVPYMSSTNHAFGLIHHPFVLEITQFLIVEISDTQM</sequence>
<feature type="transmembrane region" description="Helical" evidence="9">
    <location>
        <begin position="351"/>
        <end position="376"/>
    </location>
</feature>
<gene>
    <name evidence="11" type="ORF">ACHAW5_004426</name>
</gene>
<dbReference type="EMBL" id="JALLAZ020000385">
    <property type="protein sequence ID" value="KAL3796524.1"/>
    <property type="molecule type" value="Genomic_DNA"/>
</dbReference>
<dbReference type="PRINTS" id="PR00169">
    <property type="entry name" value="KCHANNEL"/>
</dbReference>
<organism evidence="11 12">
    <name type="scientific">Stephanodiscus triporus</name>
    <dbReference type="NCBI Taxonomy" id="2934178"/>
    <lineage>
        <taxon>Eukaryota</taxon>
        <taxon>Sar</taxon>
        <taxon>Stramenopiles</taxon>
        <taxon>Ochrophyta</taxon>
        <taxon>Bacillariophyta</taxon>
        <taxon>Coscinodiscophyceae</taxon>
        <taxon>Thalassiosirophycidae</taxon>
        <taxon>Stephanodiscales</taxon>
        <taxon>Stephanodiscaceae</taxon>
        <taxon>Stephanodiscus</taxon>
    </lineage>
</organism>
<dbReference type="PROSITE" id="PS50222">
    <property type="entry name" value="EF_HAND_2"/>
    <property type="match status" value="1"/>
</dbReference>
<dbReference type="Gene3D" id="1.10.287.70">
    <property type="match status" value="2"/>
</dbReference>
<keyword evidence="6 9" id="KW-0472">Membrane</keyword>
<dbReference type="PRINTS" id="PR01333">
    <property type="entry name" value="2POREKCHANEL"/>
</dbReference>
<evidence type="ECO:0000256" key="8">
    <source>
        <dbReference type="SAM" id="MobiDB-lite"/>
    </source>
</evidence>
<evidence type="ECO:0000256" key="9">
    <source>
        <dbReference type="SAM" id="Phobius"/>
    </source>
</evidence>
<evidence type="ECO:0000256" key="7">
    <source>
        <dbReference type="ARBA" id="ARBA00023303"/>
    </source>
</evidence>
<keyword evidence="3 9" id="KW-0812">Transmembrane</keyword>
<keyword evidence="4 9" id="KW-1133">Transmembrane helix</keyword>
<dbReference type="SUPFAM" id="SSF81324">
    <property type="entry name" value="Voltage-gated potassium channels"/>
    <property type="match status" value="2"/>
</dbReference>
<evidence type="ECO:0000256" key="3">
    <source>
        <dbReference type="ARBA" id="ARBA00022692"/>
    </source>
</evidence>
<dbReference type="PANTHER" id="PTHR11003:SF291">
    <property type="entry name" value="IP11374P"/>
    <property type="match status" value="1"/>
</dbReference>
<protein>
    <recommendedName>
        <fullName evidence="10">EF-hand domain-containing protein</fullName>
    </recommendedName>
</protein>
<feature type="transmembrane region" description="Helical" evidence="9">
    <location>
        <begin position="127"/>
        <end position="148"/>
    </location>
</feature>
<dbReference type="InterPro" id="IPR013099">
    <property type="entry name" value="K_chnl_dom"/>
</dbReference>
<evidence type="ECO:0000313" key="11">
    <source>
        <dbReference type="EMBL" id="KAL3796524.1"/>
    </source>
</evidence>